<dbReference type="PROSITE" id="PS01230">
    <property type="entry name" value="TRMA_1"/>
    <property type="match status" value="1"/>
</dbReference>
<dbReference type="PANTHER" id="PTHR11061:SF49">
    <property type="entry name" value="23S RRNA (URACIL(1939)-C(5))-METHYLTRANSFERASE RLMD"/>
    <property type="match status" value="1"/>
</dbReference>
<dbReference type="GO" id="GO:0005506">
    <property type="term" value="F:iron ion binding"/>
    <property type="evidence" value="ECO:0007669"/>
    <property type="project" value="UniProtKB-UniRule"/>
</dbReference>
<dbReference type="AlphaFoldDB" id="A0A5C6QJM2"/>
<dbReference type="RefSeq" id="WP_146787207.1">
    <property type="nucleotide sequence ID" value="NZ_VOLT01000004.1"/>
</dbReference>
<feature type="active site" description="Nucleophile" evidence="9 10">
    <location>
        <position position="425"/>
    </location>
</feature>
<feature type="binding site" evidence="9 10">
    <location>
        <position position="350"/>
    </location>
    <ligand>
        <name>S-adenosyl-L-methionine</name>
        <dbReference type="ChEBI" id="CHEBI:59789"/>
    </ligand>
</feature>
<feature type="binding site" evidence="9 10">
    <location>
        <position position="399"/>
    </location>
    <ligand>
        <name>S-adenosyl-L-methionine</name>
        <dbReference type="ChEBI" id="CHEBI:59789"/>
    </ligand>
</feature>
<organism evidence="13 14">
    <name type="scientific">Colwellia demingiae</name>
    <dbReference type="NCBI Taxonomy" id="89401"/>
    <lineage>
        <taxon>Bacteria</taxon>
        <taxon>Pseudomonadati</taxon>
        <taxon>Pseudomonadota</taxon>
        <taxon>Gammaproteobacteria</taxon>
        <taxon>Alteromonadales</taxon>
        <taxon>Colwelliaceae</taxon>
        <taxon>Colwellia</taxon>
    </lineage>
</organism>
<name>A0A5C6QJM2_9GAMM</name>
<dbReference type="HAMAP" id="MF_01010">
    <property type="entry name" value="23SrRNA_methyltr_RlmD"/>
    <property type="match status" value="1"/>
</dbReference>
<feature type="binding site" evidence="9">
    <location>
        <position position="178"/>
    </location>
    <ligand>
        <name>[4Fe-4S] cluster</name>
        <dbReference type="ChEBI" id="CHEBI:49883"/>
    </ligand>
</feature>
<dbReference type="InterPro" id="IPR002792">
    <property type="entry name" value="TRAM_dom"/>
</dbReference>
<dbReference type="SUPFAM" id="SSF50249">
    <property type="entry name" value="Nucleic acid-binding proteins"/>
    <property type="match status" value="1"/>
</dbReference>
<dbReference type="InterPro" id="IPR001566">
    <property type="entry name" value="23S_rRNA_MeTrfase_RlmD"/>
</dbReference>
<evidence type="ECO:0000256" key="11">
    <source>
        <dbReference type="PROSITE-ProRule" id="PRU10015"/>
    </source>
</evidence>
<dbReference type="InterPro" id="IPR012340">
    <property type="entry name" value="NA-bd_OB-fold"/>
</dbReference>
<feature type="binding site" evidence="9 10">
    <location>
        <position position="329"/>
    </location>
    <ligand>
        <name>S-adenosyl-L-methionine</name>
        <dbReference type="ChEBI" id="CHEBI:59789"/>
    </ligand>
</feature>
<evidence type="ECO:0000256" key="3">
    <source>
        <dbReference type="ARBA" id="ARBA00022603"/>
    </source>
</evidence>
<feature type="binding site" evidence="9 10">
    <location>
        <position position="300"/>
    </location>
    <ligand>
        <name>S-adenosyl-L-methionine</name>
        <dbReference type="ChEBI" id="CHEBI:59789"/>
    </ligand>
</feature>
<comment type="caution">
    <text evidence="13">The sequence shown here is derived from an EMBL/GenBank/DDBJ whole genome shotgun (WGS) entry which is preliminary data.</text>
</comment>
<keyword evidence="5 9" id="KW-0949">S-adenosyl-L-methionine</keyword>
<evidence type="ECO:0000313" key="14">
    <source>
        <dbReference type="Proteomes" id="UP000321822"/>
    </source>
</evidence>
<dbReference type="Pfam" id="PF05958">
    <property type="entry name" value="tRNA_U5-meth_tr"/>
    <property type="match status" value="1"/>
</dbReference>
<feature type="binding site" evidence="9">
    <location>
        <position position="88"/>
    </location>
    <ligand>
        <name>[4Fe-4S] cluster</name>
        <dbReference type="ChEBI" id="CHEBI:49883"/>
    </ligand>
</feature>
<dbReference type="EC" id="2.1.1.190" evidence="9"/>
<evidence type="ECO:0000256" key="7">
    <source>
        <dbReference type="ARBA" id="ARBA00023004"/>
    </source>
</evidence>
<dbReference type="OrthoDB" id="9804590at2"/>
<feature type="domain" description="TRAM" evidence="12">
    <location>
        <begin position="11"/>
        <end position="69"/>
    </location>
</feature>
<keyword evidence="7 9" id="KW-0408">Iron</keyword>
<evidence type="ECO:0000313" key="13">
    <source>
        <dbReference type="EMBL" id="TWX68838.1"/>
    </source>
</evidence>
<dbReference type="FunFam" id="2.40.50.140:FF:000097">
    <property type="entry name" value="23S rRNA (uracil(1939)-C(5))-methyltransferase RlmD"/>
    <property type="match status" value="1"/>
</dbReference>
<feature type="binding site" evidence="9">
    <location>
        <position position="334"/>
    </location>
    <ligand>
        <name>S-adenosyl-L-methionine</name>
        <dbReference type="ChEBI" id="CHEBI:59789"/>
    </ligand>
</feature>
<proteinExistence type="inferred from homology"/>
<dbReference type="NCBIfam" id="NF009639">
    <property type="entry name" value="PRK13168.1"/>
    <property type="match status" value="1"/>
</dbReference>
<dbReference type="PROSITE" id="PS50926">
    <property type="entry name" value="TRAM"/>
    <property type="match status" value="1"/>
</dbReference>
<evidence type="ECO:0000256" key="1">
    <source>
        <dbReference type="ARBA" id="ARBA00022485"/>
    </source>
</evidence>
<dbReference type="Gene3D" id="2.40.50.140">
    <property type="entry name" value="Nucleic acid-binding proteins"/>
    <property type="match status" value="1"/>
</dbReference>
<dbReference type="Gene3D" id="3.40.50.150">
    <property type="entry name" value="Vaccinia Virus protein VP39"/>
    <property type="match status" value="1"/>
</dbReference>
<evidence type="ECO:0000256" key="10">
    <source>
        <dbReference type="PROSITE-ProRule" id="PRU01024"/>
    </source>
</evidence>
<evidence type="ECO:0000256" key="9">
    <source>
        <dbReference type="HAMAP-Rule" id="MF_01010"/>
    </source>
</evidence>
<protein>
    <recommendedName>
        <fullName evidence="9">23S rRNA (uracil(1939)-C(5))-methyltransferase RlmD</fullName>
        <ecNumber evidence="9">2.1.1.190</ecNumber>
    </recommendedName>
    <alternativeName>
        <fullName evidence="9">23S rRNA(m5U1939)-methyltransferase</fullName>
    </alternativeName>
</protein>
<dbReference type="Pfam" id="PF01938">
    <property type="entry name" value="TRAM"/>
    <property type="match status" value="1"/>
</dbReference>
<dbReference type="GO" id="GO:0003723">
    <property type="term" value="F:RNA binding"/>
    <property type="evidence" value="ECO:0007669"/>
    <property type="project" value="InterPro"/>
</dbReference>
<evidence type="ECO:0000256" key="6">
    <source>
        <dbReference type="ARBA" id="ARBA00022723"/>
    </source>
</evidence>
<gene>
    <name evidence="9 13" type="primary">rlmD</name>
    <name evidence="13" type="ORF">ESZ36_10270</name>
</gene>
<keyword evidence="4 9" id="KW-0808">Transferase</keyword>
<keyword evidence="2 9" id="KW-0698">rRNA processing</keyword>
<dbReference type="Proteomes" id="UP000321822">
    <property type="component" value="Unassembled WGS sequence"/>
</dbReference>
<keyword evidence="3 9" id="KW-0489">Methyltransferase</keyword>
<feature type="binding site" evidence="9">
    <location>
        <position position="377"/>
    </location>
    <ligand>
        <name>S-adenosyl-L-methionine</name>
        <dbReference type="ChEBI" id="CHEBI:59789"/>
    </ligand>
</feature>
<feature type="active site" evidence="11">
    <location>
        <position position="425"/>
    </location>
</feature>
<reference evidence="13 14" key="1">
    <citation type="submission" date="2019-07" db="EMBL/GenBank/DDBJ databases">
        <title>Genomes of sea-ice associated Colwellia species.</title>
        <authorList>
            <person name="Bowman J.P."/>
        </authorList>
    </citation>
    <scope>NUCLEOTIDE SEQUENCE [LARGE SCALE GENOMIC DNA]</scope>
    <source>
        <strain evidence="13 14">ACAM 459</strain>
    </source>
</reference>
<evidence type="ECO:0000256" key="4">
    <source>
        <dbReference type="ARBA" id="ARBA00022679"/>
    </source>
</evidence>
<evidence type="ECO:0000256" key="8">
    <source>
        <dbReference type="ARBA" id="ARBA00023014"/>
    </source>
</evidence>
<evidence type="ECO:0000259" key="12">
    <source>
        <dbReference type="PROSITE" id="PS50926"/>
    </source>
</evidence>
<dbReference type="GO" id="GO:0051539">
    <property type="term" value="F:4 iron, 4 sulfur cluster binding"/>
    <property type="evidence" value="ECO:0007669"/>
    <property type="project" value="UniProtKB-KW"/>
</dbReference>
<comment type="function">
    <text evidence="9">Catalyzes the formation of 5-methyl-uridine at position 1939 (m5U1939) in 23S rRNA.</text>
</comment>
<dbReference type="SUPFAM" id="SSF53335">
    <property type="entry name" value="S-adenosyl-L-methionine-dependent methyltransferases"/>
    <property type="match status" value="1"/>
</dbReference>
<dbReference type="PANTHER" id="PTHR11061">
    <property type="entry name" value="RNA M5U METHYLTRANSFERASE"/>
    <property type="match status" value="1"/>
</dbReference>
<dbReference type="InterPro" id="IPR010280">
    <property type="entry name" value="U5_MeTrfase_fam"/>
</dbReference>
<dbReference type="GO" id="GO:0070041">
    <property type="term" value="F:rRNA (uridine-C5-)-methyltransferase activity"/>
    <property type="evidence" value="ECO:0007669"/>
    <property type="project" value="UniProtKB-UniRule"/>
</dbReference>
<keyword evidence="8 9" id="KW-0411">Iron-sulfur</keyword>
<evidence type="ECO:0000256" key="5">
    <source>
        <dbReference type="ARBA" id="ARBA00022691"/>
    </source>
</evidence>
<dbReference type="NCBIfam" id="TIGR00479">
    <property type="entry name" value="rumA"/>
    <property type="match status" value="1"/>
</dbReference>
<sequence length="469" mass="52346">MANYYKAAVKPKTANQRLTVTVDKLDMNGVGVARWQNKPIFIAGVLPNEIVDVKVIEQKSKYARAKLISIDKQSDSRVIPQCQHFGLCGGCDLQMLDLEEQLLFKQQKITDLFSRSFSTQNFPAAINTAQLPWQAAIKSSPWHYRRKARIGVQFDKNAQATIGFRQKSTNQLAAIKSCPVLVEPLNAIFPLLKKLLAQLTVKSAIGHIEVIQADIIDTNSEEKIQKDNQVVLVVRQLKSMNETDIGLWQSYAQQYCWHVIIDDGNKQLPLVGIKGESSSELSYELADENKIYFSSSDFIQINHQVNNAMISQALTWLNISATDNVLDLFCGLGNFSLALAKHAKRVVGVEGLQVMVDKARQNSLINGLDNCQFYQADLNSHWLLESWVKGQVFDKVLLDPARAGAEQAVSQIAELKIASVLYVSCDPATLAIDSAILVSQGYKLEKISLMDMFSQTKHVETMVLFTHTS</sequence>
<keyword evidence="6 9" id="KW-0479">Metal-binding</keyword>
<dbReference type="InterPro" id="IPR030390">
    <property type="entry name" value="MeTrfase_TrmA_AS"/>
</dbReference>
<dbReference type="EMBL" id="VOLT01000004">
    <property type="protein sequence ID" value="TWX68838.1"/>
    <property type="molecule type" value="Genomic_DNA"/>
</dbReference>
<dbReference type="InterPro" id="IPR029063">
    <property type="entry name" value="SAM-dependent_MTases_sf"/>
</dbReference>
<keyword evidence="14" id="KW-1185">Reference proteome</keyword>
<dbReference type="Gene3D" id="2.40.50.1070">
    <property type="match status" value="1"/>
</dbReference>
<feature type="binding site" evidence="9">
    <location>
        <position position="82"/>
    </location>
    <ligand>
        <name>[4Fe-4S] cluster</name>
        <dbReference type="ChEBI" id="CHEBI:49883"/>
    </ligand>
</feature>
<feature type="binding site" evidence="9">
    <location>
        <position position="91"/>
    </location>
    <ligand>
        <name>[4Fe-4S] cluster</name>
        <dbReference type="ChEBI" id="CHEBI:49883"/>
    </ligand>
</feature>
<comment type="catalytic activity">
    <reaction evidence="9">
        <text>uridine(1939) in 23S rRNA + S-adenosyl-L-methionine = 5-methyluridine(1939) in 23S rRNA + S-adenosyl-L-homocysteine + H(+)</text>
        <dbReference type="Rhea" id="RHEA:42908"/>
        <dbReference type="Rhea" id="RHEA-COMP:10278"/>
        <dbReference type="Rhea" id="RHEA-COMP:10279"/>
        <dbReference type="ChEBI" id="CHEBI:15378"/>
        <dbReference type="ChEBI" id="CHEBI:57856"/>
        <dbReference type="ChEBI" id="CHEBI:59789"/>
        <dbReference type="ChEBI" id="CHEBI:65315"/>
        <dbReference type="ChEBI" id="CHEBI:74447"/>
        <dbReference type="EC" id="2.1.1.190"/>
    </reaction>
</comment>
<keyword evidence="1 9" id="KW-0004">4Fe-4S</keyword>
<dbReference type="PROSITE" id="PS51687">
    <property type="entry name" value="SAM_MT_RNA_M5U"/>
    <property type="match status" value="1"/>
</dbReference>
<accession>A0A5C6QJM2</accession>
<dbReference type="GO" id="GO:0070475">
    <property type="term" value="P:rRNA base methylation"/>
    <property type="evidence" value="ECO:0007669"/>
    <property type="project" value="TreeGrafter"/>
</dbReference>
<evidence type="ECO:0000256" key="2">
    <source>
        <dbReference type="ARBA" id="ARBA00022552"/>
    </source>
</evidence>
<comment type="similarity">
    <text evidence="9">Belongs to the class I-like SAM-binding methyltransferase superfamily. RNA M5U methyltransferase family. RlmD subfamily.</text>
</comment>
<dbReference type="CDD" id="cd02440">
    <property type="entry name" value="AdoMet_MTases"/>
    <property type="match status" value="1"/>
</dbReference>